<dbReference type="Proteomes" id="UP001529340">
    <property type="component" value="Unassembled WGS sequence"/>
</dbReference>
<dbReference type="CDD" id="cd10954">
    <property type="entry name" value="CE4_CtAXE_like"/>
    <property type="match status" value="1"/>
</dbReference>
<dbReference type="InterPro" id="IPR050248">
    <property type="entry name" value="Polysacc_deacetylase_ArnD"/>
</dbReference>
<dbReference type="GO" id="GO:0016787">
    <property type="term" value="F:hydrolase activity"/>
    <property type="evidence" value="ECO:0007669"/>
    <property type="project" value="UniProtKB-KW"/>
</dbReference>
<keyword evidence="4" id="KW-1185">Reference proteome</keyword>
<dbReference type="SUPFAM" id="SSF88713">
    <property type="entry name" value="Glycoside hydrolase/deacetylase"/>
    <property type="match status" value="1"/>
</dbReference>
<dbReference type="EC" id="3.-.-.-" evidence="3"/>
<evidence type="ECO:0000259" key="2">
    <source>
        <dbReference type="PROSITE" id="PS51677"/>
    </source>
</evidence>
<feature type="transmembrane region" description="Helical" evidence="1">
    <location>
        <begin position="12"/>
        <end position="39"/>
    </location>
</feature>
<keyword evidence="1" id="KW-0472">Membrane</keyword>
<keyword evidence="1" id="KW-0812">Transmembrane</keyword>
<feature type="domain" description="NodB homology" evidence="2">
    <location>
        <begin position="231"/>
        <end position="406"/>
    </location>
</feature>
<sequence>MKKYSRHYRRKVNYRNLLVVGLAGICAIAVLAGAGWFIYRTMFYDPFPQDESLTKSAGNVQQEIDEENGWMARYPDFEDEALDAAIEQVVDECRKGSGPDAKVMLDYRSKTVFDHYTSVLFKETRQEEKGETIRYHSVNYDEKTKQLMDVEDILRNQYRRDLLKGAEADAIQAIEINEKDTVVYLTDGSNTTIRYDEHKAYIALTDPGIPSLYPKEPLTIAEPQQIDPDKPMIALTFDDGPNPNTTPELLDLLKQYDARATFFMVGTNATNYPQVVERICKEGHELGNHSWSHEDLGAMDSADKILESYQKADDAIFEACGHDAGVVRPPYGSMSKLYDATVERESILWSIDTRDWESHDPKAIESIIDTYVCDGAVILLHDIHPESVAAMKRVLPKLKEKGYQFVTINDLIRYGKI</sequence>
<evidence type="ECO:0000313" key="3">
    <source>
        <dbReference type="EMBL" id="MDM8156888.1"/>
    </source>
</evidence>
<reference evidence="3 4" key="3">
    <citation type="submission" date="2023-06" db="EMBL/GenBank/DDBJ databases">
        <authorList>
            <person name="Zeman M."/>
            <person name="Kubasova T."/>
            <person name="Jahodarova E."/>
            <person name="Nykrynova M."/>
            <person name="Rychlik I."/>
        </authorList>
    </citation>
    <scope>NUCLEOTIDE SEQUENCE [LARGE SCALE GENOMIC DNA]</scope>
    <source>
        <strain evidence="3 4">ET39</strain>
    </source>
</reference>
<name>A0ABT7UB77_9FIRM</name>
<keyword evidence="3" id="KW-0378">Hydrolase</keyword>
<organism evidence="3 4">
    <name type="scientific">Amedibacillus dolichus</name>
    <dbReference type="NCBI Taxonomy" id="31971"/>
    <lineage>
        <taxon>Bacteria</taxon>
        <taxon>Bacillati</taxon>
        <taxon>Bacillota</taxon>
        <taxon>Erysipelotrichia</taxon>
        <taxon>Erysipelotrichales</taxon>
        <taxon>Erysipelotrichaceae</taxon>
        <taxon>Amedibacillus</taxon>
    </lineage>
</organism>
<accession>A0ABT7UB77</accession>
<dbReference type="Gene3D" id="3.20.20.370">
    <property type="entry name" value="Glycoside hydrolase/deacetylase"/>
    <property type="match status" value="1"/>
</dbReference>
<proteinExistence type="predicted"/>
<dbReference type="Pfam" id="PF01522">
    <property type="entry name" value="Polysacc_deac_1"/>
    <property type="match status" value="1"/>
</dbReference>
<dbReference type="InterPro" id="IPR002509">
    <property type="entry name" value="NODB_dom"/>
</dbReference>
<dbReference type="PANTHER" id="PTHR10587">
    <property type="entry name" value="GLYCOSYL TRANSFERASE-RELATED"/>
    <property type="match status" value="1"/>
</dbReference>
<dbReference type="EMBL" id="JAUDCG010000014">
    <property type="protein sequence ID" value="MDM8156888.1"/>
    <property type="molecule type" value="Genomic_DNA"/>
</dbReference>
<dbReference type="PROSITE" id="PS51677">
    <property type="entry name" value="NODB"/>
    <property type="match status" value="1"/>
</dbReference>
<reference evidence="4" key="1">
    <citation type="submission" date="2023-06" db="EMBL/GenBank/DDBJ databases">
        <title>Identification and characterization of horizontal gene transfer across gut microbiota members of farm animals based on homology search.</title>
        <authorList>
            <person name="Zeman M."/>
            <person name="Kubasova T."/>
            <person name="Jahodarova E."/>
            <person name="Nykrynova M."/>
            <person name="Rychlik I."/>
        </authorList>
    </citation>
    <scope>NUCLEOTIDE SEQUENCE [LARGE SCALE GENOMIC DNA]</scope>
    <source>
        <strain evidence="4">ET39</strain>
    </source>
</reference>
<gene>
    <name evidence="3" type="ORF">QUV96_04465</name>
</gene>
<protein>
    <submittedName>
        <fullName evidence="3">Polysaccharide deacetylase family protein</fullName>
        <ecNumber evidence="3">3.-.-.-</ecNumber>
    </submittedName>
</protein>
<reference evidence="3 4" key="2">
    <citation type="submission" date="2023-06" db="EMBL/GenBank/DDBJ databases">
        <title>Identification and characterization of horizontal gene transfer across gut microbiota members of farm animals based on homology search.</title>
        <authorList>
            <person name="Schwarzerova J."/>
            <person name="Nykrynova M."/>
            <person name="Jureckova K."/>
            <person name="Cejkova D."/>
            <person name="Rychlik I."/>
        </authorList>
    </citation>
    <scope>NUCLEOTIDE SEQUENCE [LARGE SCALE GENOMIC DNA]</scope>
    <source>
        <strain evidence="3 4">ET39</strain>
    </source>
</reference>
<dbReference type="InterPro" id="IPR011330">
    <property type="entry name" value="Glyco_hydro/deAcase_b/a-brl"/>
</dbReference>
<evidence type="ECO:0000313" key="4">
    <source>
        <dbReference type="Proteomes" id="UP001529340"/>
    </source>
</evidence>
<comment type="caution">
    <text evidence="3">The sequence shown here is derived from an EMBL/GenBank/DDBJ whole genome shotgun (WGS) entry which is preliminary data.</text>
</comment>
<evidence type="ECO:0000256" key="1">
    <source>
        <dbReference type="SAM" id="Phobius"/>
    </source>
</evidence>
<keyword evidence="1" id="KW-1133">Transmembrane helix</keyword>